<proteinExistence type="predicted"/>
<accession>A0ABU6XDB9</accession>
<sequence>MARTRSNPQAKGKEKVYRPPTRASPRLAALRSQGTVQLQVETPAAPAAGAKPSRRRSQQIAALHSTSSQVLEEHKVIAISSDSEPHEKDKDMEADAREILPAAEGGNQEVPPEDDVYAAIWALLDAHSDNDAEEIPDNWNFDGDLDNWGKAEADVGLARNDQGPPPAEN</sequence>
<dbReference type="Proteomes" id="UP001341840">
    <property type="component" value="Unassembled WGS sequence"/>
</dbReference>
<feature type="compositionally biased region" description="Polar residues" evidence="1">
    <location>
        <begin position="58"/>
        <end position="68"/>
    </location>
</feature>
<keyword evidence="3" id="KW-1185">Reference proteome</keyword>
<evidence type="ECO:0000256" key="1">
    <source>
        <dbReference type="SAM" id="MobiDB-lite"/>
    </source>
</evidence>
<protein>
    <submittedName>
        <fullName evidence="2">Uncharacterized protein</fullName>
    </submittedName>
</protein>
<dbReference type="EMBL" id="JASCZI010211678">
    <property type="protein sequence ID" value="MED6195801.1"/>
    <property type="molecule type" value="Genomic_DNA"/>
</dbReference>
<comment type="caution">
    <text evidence="2">The sequence shown here is derived from an EMBL/GenBank/DDBJ whole genome shotgun (WGS) entry which is preliminary data.</text>
</comment>
<evidence type="ECO:0000313" key="2">
    <source>
        <dbReference type="EMBL" id="MED6195801.1"/>
    </source>
</evidence>
<organism evidence="2 3">
    <name type="scientific">Stylosanthes scabra</name>
    <dbReference type="NCBI Taxonomy" id="79078"/>
    <lineage>
        <taxon>Eukaryota</taxon>
        <taxon>Viridiplantae</taxon>
        <taxon>Streptophyta</taxon>
        <taxon>Embryophyta</taxon>
        <taxon>Tracheophyta</taxon>
        <taxon>Spermatophyta</taxon>
        <taxon>Magnoliopsida</taxon>
        <taxon>eudicotyledons</taxon>
        <taxon>Gunneridae</taxon>
        <taxon>Pentapetalae</taxon>
        <taxon>rosids</taxon>
        <taxon>fabids</taxon>
        <taxon>Fabales</taxon>
        <taxon>Fabaceae</taxon>
        <taxon>Papilionoideae</taxon>
        <taxon>50 kb inversion clade</taxon>
        <taxon>dalbergioids sensu lato</taxon>
        <taxon>Dalbergieae</taxon>
        <taxon>Pterocarpus clade</taxon>
        <taxon>Stylosanthes</taxon>
    </lineage>
</organism>
<gene>
    <name evidence="2" type="ORF">PIB30_041434</name>
</gene>
<evidence type="ECO:0000313" key="3">
    <source>
        <dbReference type="Proteomes" id="UP001341840"/>
    </source>
</evidence>
<name>A0ABU6XDB9_9FABA</name>
<feature type="region of interest" description="Disordered" evidence="1">
    <location>
        <begin position="1"/>
        <end position="68"/>
    </location>
</feature>
<reference evidence="2 3" key="1">
    <citation type="journal article" date="2023" name="Plants (Basel)">
        <title>Bridging the Gap: Combining Genomics and Transcriptomics Approaches to Understand Stylosanthes scabra, an Orphan Legume from the Brazilian Caatinga.</title>
        <authorList>
            <person name="Ferreira-Neto J.R.C."/>
            <person name="da Silva M.D."/>
            <person name="Binneck E."/>
            <person name="de Melo N.F."/>
            <person name="da Silva R.H."/>
            <person name="de Melo A.L.T.M."/>
            <person name="Pandolfi V."/>
            <person name="Bustamante F.O."/>
            <person name="Brasileiro-Vidal A.C."/>
            <person name="Benko-Iseppon A.M."/>
        </authorList>
    </citation>
    <scope>NUCLEOTIDE SEQUENCE [LARGE SCALE GENOMIC DNA]</scope>
    <source>
        <tissue evidence="2">Leaves</tissue>
    </source>
</reference>